<reference evidence="1 2" key="1">
    <citation type="submission" date="2020-08" db="EMBL/GenBank/DDBJ databases">
        <title>Genomic Encyclopedia of Type Strains, Phase IV (KMG-IV): sequencing the most valuable type-strain genomes for metagenomic binning, comparative biology and taxonomic classification.</title>
        <authorList>
            <person name="Goeker M."/>
        </authorList>
    </citation>
    <scope>NUCLEOTIDE SEQUENCE [LARGE SCALE GENOMIC DNA]</scope>
    <source>
        <strain evidence="1 2">DSM 105074</strain>
    </source>
</reference>
<dbReference type="AlphaFoldDB" id="A0A840TZJ9"/>
<gene>
    <name evidence="1" type="ORF">HNQ92_005119</name>
</gene>
<keyword evidence="2" id="KW-1185">Reference proteome</keyword>
<dbReference type="InterPro" id="IPR003489">
    <property type="entry name" value="RHF/RaiA"/>
</dbReference>
<dbReference type="SUPFAM" id="SSF69754">
    <property type="entry name" value="Ribosome binding protein Y (YfiA homologue)"/>
    <property type="match status" value="1"/>
</dbReference>
<comment type="caution">
    <text evidence="1">The sequence shown here is derived from an EMBL/GenBank/DDBJ whole genome shotgun (WGS) entry which is preliminary data.</text>
</comment>
<evidence type="ECO:0000313" key="2">
    <source>
        <dbReference type="Proteomes" id="UP000557307"/>
    </source>
</evidence>
<sequence length="103" mass="11757">MNTIEKLNNIKLDVETEGTEPSTEVLSKVRLELKKLMHLYGNIVGVNVYLKQVPQQEKNAKWVRWRVGIPGRDIFAEASSSTWVSAISQASDQISVQLLNRYR</sequence>
<dbReference type="InterPro" id="IPR036567">
    <property type="entry name" value="RHF-like"/>
</dbReference>
<name>A0A840TZJ9_9BACT</name>
<dbReference type="Gene3D" id="3.30.160.100">
    <property type="entry name" value="Ribosome hibernation promotion factor-like"/>
    <property type="match status" value="1"/>
</dbReference>
<organism evidence="1 2">
    <name type="scientific">Rhabdobacter roseus</name>
    <dbReference type="NCBI Taxonomy" id="1655419"/>
    <lineage>
        <taxon>Bacteria</taxon>
        <taxon>Pseudomonadati</taxon>
        <taxon>Bacteroidota</taxon>
        <taxon>Cytophagia</taxon>
        <taxon>Cytophagales</taxon>
        <taxon>Cytophagaceae</taxon>
        <taxon>Rhabdobacter</taxon>
    </lineage>
</organism>
<dbReference type="RefSeq" id="WP_184178579.1">
    <property type="nucleotide sequence ID" value="NZ_JACHGF010000012.1"/>
</dbReference>
<dbReference type="Proteomes" id="UP000557307">
    <property type="component" value="Unassembled WGS sequence"/>
</dbReference>
<dbReference type="Pfam" id="PF02482">
    <property type="entry name" value="Ribosomal_S30AE"/>
    <property type="match status" value="1"/>
</dbReference>
<accession>A0A840TZJ9</accession>
<dbReference type="EMBL" id="JACHGF010000012">
    <property type="protein sequence ID" value="MBB5286957.1"/>
    <property type="molecule type" value="Genomic_DNA"/>
</dbReference>
<protein>
    <submittedName>
        <fullName evidence="1">Ribosome-associated translation inhibitor RaiA</fullName>
    </submittedName>
</protein>
<evidence type="ECO:0000313" key="1">
    <source>
        <dbReference type="EMBL" id="MBB5286957.1"/>
    </source>
</evidence>
<proteinExistence type="predicted"/>